<feature type="domain" description="Pyridoxamine 5'-phosphate oxidase N-terminal" evidence="2">
    <location>
        <begin position="8"/>
        <end position="133"/>
    </location>
</feature>
<evidence type="ECO:0000256" key="1">
    <source>
        <dbReference type="ARBA" id="ARBA00023002"/>
    </source>
</evidence>
<evidence type="ECO:0000259" key="2">
    <source>
        <dbReference type="Pfam" id="PF01243"/>
    </source>
</evidence>
<evidence type="ECO:0000313" key="4">
    <source>
        <dbReference type="Proteomes" id="UP000031572"/>
    </source>
</evidence>
<keyword evidence="1" id="KW-0560">Oxidoreductase</keyword>
<name>A0A0C2BPF1_9BURK</name>
<dbReference type="EMBL" id="JWJG01000028">
    <property type="protein sequence ID" value="KIF83180.1"/>
    <property type="molecule type" value="Genomic_DNA"/>
</dbReference>
<dbReference type="Pfam" id="PF01243">
    <property type="entry name" value="PNPOx_N"/>
    <property type="match status" value="1"/>
</dbReference>
<reference evidence="3 4" key="1">
    <citation type="submission" date="2014-12" db="EMBL/GenBank/DDBJ databases">
        <title>Denitrispirillum autotrophicum gen. nov., sp. nov., Denitrifying, Facultatively Autotrophic Bacteria Isolated from Rice Paddy Soil.</title>
        <authorList>
            <person name="Ishii S."/>
            <person name="Ashida N."/>
            <person name="Ohno H."/>
            <person name="Otsuka S."/>
            <person name="Yokota A."/>
            <person name="Senoo K."/>
        </authorList>
    </citation>
    <scope>NUCLEOTIDE SEQUENCE [LARGE SCALE GENOMIC DNA]</scope>
    <source>
        <strain evidence="3 4">TSA66</strain>
    </source>
</reference>
<dbReference type="OrthoDB" id="8705255at2"/>
<evidence type="ECO:0000313" key="3">
    <source>
        <dbReference type="EMBL" id="KIF83180.1"/>
    </source>
</evidence>
<dbReference type="GO" id="GO:0016627">
    <property type="term" value="F:oxidoreductase activity, acting on the CH-CH group of donors"/>
    <property type="evidence" value="ECO:0007669"/>
    <property type="project" value="TreeGrafter"/>
</dbReference>
<dbReference type="InterPro" id="IPR012349">
    <property type="entry name" value="Split_barrel_FMN-bd"/>
</dbReference>
<gene>
    <name evidence="3" type="ORF">TSA66_23830</name>
</gene>
<dbReference type="PANTHER" id="PTHR35176">
    <property type="entry name" value="HEME OXYGENASE HI_0854-RELATED"/>
    <property type="match status" value="1"/>
</dbReference>
<dbReference type="Gene3D" id="2.30.110.10">
    <property type="entry name" value="Electron Transport, Fmn-binding Protein, Chain A"/>
    <property type="match status" value="1"/>
</dbReference>
<dbReference type="RefSeq" id="WP_040041806.1">
    <property type="nucleotide sequence ID" value="NZ_JWJG01000028.1"/>
</dbReference>
<dbReference type="STRING" id="709839.TSA66_23830"/>
<dbReference type="InterPro" id="IPR014419">
    <property type="entry name" value="HutZ"/>
</dbReference>
<proteinExistence type="predicted"/>
<dbReference type="PIRSF" id="PIRSF004633">
    <property type="entry name" value="UCP_PLP_oxd"/>
    <property type="match status" value="1"/>
</dbReference>
<dbReference type="AlphaFoldDB" id="A0A0C2BPF1"/>
<dbReference type="InterPro" id="IPR052019">
    <property type="entry name" value="F420H2_bilvrd_red/Heme_oxyg"/>
</dbReference>
<organism evidence="3 4">
    <name type="scientific">Noviherbaspirillum autotrophicum</name>
    <dbReference type="NCBI Taxonomy" id="709839"/>
    <lineage>
        <taxon>Bacteria</taxon>
        <taxon>Pseudomonadati</taxon>
        <taxon>Pseudomonadota</taxon>
        <taxon>Betaproteobacteria</taxon>
        <taxon>Burkholderiales</taxon>
        <taxon>Oxalobacteraceae</taxon>
        <taxon>Noviherbaspirillum</taxon>
    </lineage>
</organism>
<dbReference type="GO" id="GO:0005829">
    <property type="term" value="C:cytosol"/>
    <property type="evidence" value="ECO:0007669"/>
    <property type="project" value="TreeGrafter"/>
</dbReference>
<comment type="caution">
    <text evidence="3">The sequence shown here is derived from an EMBL/GenBank/DDBJ whole genome shotgun (WGS) entry which is preliminary data.</text>
</comment>
<dbReference type="PANTHER" id="PTHR35176:SF6">
    <property type="entry name" value="HEME OXYGENASE HI_0854-RELATED"/>
    <property type="match status" value="1"/>
</dbReference>
<accession>A0A0C2BPF1</accession>
<dbReference type="InterPro" id="IPR011576">
    <property type="entry name" value="Pyridox_Oxase_N"/>
</dbReference>
<sequence>MDQATRDFVQRIIEHARDLTLATIRPDGYPQATTVSYANDGLTIYVGIGKDSQKANNIRHCNKVSLTINEDYKDWNQIKGVSMGATAEILADSEEIKRATECMLKRYPQISEWAQSDLATNIVLLKITPQVISVLNYEKGFGHTDLVTAP</sequence>
<dbReference type="GO" id="GO:0070967">
    <property type="term" value="F:coenzyme F420 binding"/>
    <property type="evidence" value="ECO:0007669"/>
    <property type="project" value="TreeGrafter"/>
</dbReference>
<protein>
    <submittedName>
        <fullName evidence="3">Pyridoxamine 5'-phosphate oxidase</fullName>
    </submittedName>
</protein>
<keyword evidence="4" id="KW-1185">Reference proteome</keyword>
<dbReference type="SUPFAM" id="SSF50475">
    <property type="entry name" value="FMN-binding split barrel"/>
    <property type="match status" value="1"/>
</dbReference>
<dbReference type="Proteomes" id="UP000031572">
    <property type="component" value="Unassembled WGS sequence"/>
</dbReference>